<dbReference type="STRING" id="180332.GCA_000797495_03453"/>
<dbReference type="AlphaFoldDB" id="A0A4U8Q100"/>
<dbReference type="InterPro" id="IPR050197">
    <property type="entry name" value="Aldolase_class_II_sugar_metab"/>
</dbReference>
<dbReference type="EC" id="4.2.1.109" evidence="4"/>
<dbReference type="GO" id="GO:0019323">
    <property type="term" value="P:pentose catabolic process"/>
    <property type="evidence" value="ECO:0007669"/>
    <property type="project" value="TreeGrafter"/>
</dbReference>
<dbReference type="GO" id="GO:0046570">
    <property type="term" value="F:methylthioribulose 1-phosphate dehydratase activity"/>
    <property type="evidence" value="ECO:0007669"/>
    <property type="project" value="UniProtKB-EC"/>
</dbReference>
<evidence type="ECO:0000256" key="2">
    <source>
        <dbReference type="ARBA" id="ARBA00023239"/>
    </source>
</evidence>
<evidence type="ECO:0000259" key="3">
    <source>
        <dbReference type="SMART" id="SM01007"/>
    </source>
</evidence>
<reference evidence="4 5" key="1">
    <citation type="journal article" date="2019" name="Anaerobe">
        <title>Detection of Robinsoniella peoriensis in multiple bone samples of a trauma patient.</title>
        <authorList>
            <person name="Schrottner P."/>
            <person name="Hartwich K."/>
            <person name="Bunk B."/>
            <person name="Schober I."/>
            <person name="Helbig S."/>
            <person name="Rudolph W.W."/>
            <person name="Gunzer F."/>
        </authorList>
    </citation>
    <scope>NUCLEOTIDE SEQUENCE [LARGE SCALE GENOMIC DNA]</scope>
    <source>
        <strain evidence="4 5">DSM 106044</strain>
    </source>
</reference>
<protein>
    <submittedName>
        <fullName evidence="4">Methylthioribulose-1-phosphate dehydratase</fullName>
        <ecNumber evidence="4">4.2.1.109</ecNumber>
    </submittedName>
</protein>
<gene>
    <name evidence="4" type="primary">mtnB</name>
    <name evidence="4" type="ORF">DSM106044_04877</name>
</gene>
<dbReference type="EMBL" id="QGQD01000097">
    <property type="protein sequence ID" value="TLC98361.1"/>
    <property type="molecule type" value="Genomic_DNA"/>
</dbReference>
<keyword evidence="2 4" id="KW-0456">Lyase</keyword>
<dbReference type="InterPro" id="IPR036409">
    <property type="entry name" value="Aldolase_II/adducin_N_sf"/>
</dbReference>
<keyword evidence="1" id="KW-0479">Metal-binding</keyword>
<dbReference type="Proteomes" id="UP000306509">
    <property type="component" value="Unassembled WGS sequence"/>
</dbReference>
<accession>A0A4U8Q100</accession>
<feature type="domain" description="Class II aldolase/adducin N-terminal" evidence="3">
    <location>
        <begin position="7"/>
        <end position="183"/>
    </location>
</feature>
<dbReference type="SMART" id="SM01007">
    <property type="entry name" value="Aldolase_II"/>
    <property type="match status" value="1"/>
</dbReference>
<dbReference type="Gene3D" id="3.40.225.10">
    <property type="entry name" value="Class II aldolase/adducin N-terminal domain"/>
    <property type="match status" value="1"/>
</dbReference>
<evidence type="ECO:0000313" key="5">
    <source>
        <dbReference type="Proteomes" id="UP000306509"/>
    </source>
</evidence>
<evidence type="ECO:0000313" key="4">
    <source>
        <dbReference type="EMBL" id="TLC98361.1"/>
    </source>
</evidence>
<dbReference type="RefSeq" id="WP_138003887.1">
    <property type="nucleotide sequence ID" value="NZ_QGQD01000097.1"/>
</dbReference>
<dbReference type="Pfam" id="PF00596">
    <property type="entry name" value="Aldolase_II"/>
    <property type="match status" value="1"/>
</dbReference>
<dbReference type="InterPro" id="IPR001303">
    <property type="entry name" value="Aldolase_II/adducin_N"/>
</dbReference>
<dbReference type="PANTHER" id="PTHR22789:SF0">
    <property type="entry name" value="3-OXO-TETRONATE 4-PHOSPHATE DECARBOXYLASE-RELATED"/>
    <property type="match status" value="1"/>
</dbReference>
<evidence type="ECO:0000256" key="1">
    <source>
        <dbReference type="ARBA" id="ARBA00022723"/>
    </source>
</evidence>
<sequence length="196" mass="21714">MYIDEKQALVNICRMLYERQLVTACDGNISMKVSKDHILLTPSGMNKGLLLPEYIMVLDLFGNTLEGNGRASKEYPMHQLIYQMRPDVNAVIHTHPVCATAFALAGINIPDNYLIETRMMLPDIALAEYATPGTRALADAIKPHVSVSNAILLKNHGALTYGKDLIEAYNKMEVLESISKTIIMSKILGEPQSIPE</sequence>
<keyword evidence="5" id="KW-1185">Reference proteome</keyword>
<name>A0A4U8Q100_9FIRM</name>
<dbReference type="GO" id="GO:0016832">
    <property type="term" value="F:aldehyde-lyase activity"/>
    <property type="evidence" value="ECO:0007669"/>
    <property type="project" value="TreeGrafter"/>
</dbReference>
<dbReference type="PANTHER" id="PTHR22789">
    <property type="entry name" value="FUCULOSE PHOSPHATE ALDOLASE"/>
    <property type="match status" value="1"/>
</dbReference>
<comment type="caution">
    <text evidence="4">The sequence shown here is derived from an EMBL/GenBank/DDBJ whole genome shotgun (WGS) entry which is preliminary data.</text>
</comment>
<dbReference type="GO" id="GO:0046872">
    <property type="term" value="F:metal ion binding"/>
    <property type="evidence" value="ECO:0007669"/>
    <property type="project" value="UniProtKB-KW"/>
</dbReference>
<dbReference type="GO" id="GO:0005829">
    <property type="term" value="C:cytosol"/>
    <property type="evidence" value="ECO:0007669"/>
    <property type="project" value="TreeGrafter"/>
</dbReference>
<organism evidence="4 5">
    <name type="scientific">Robinsoniella peoriensis</name>
    <dbReference type="NCBI Taxonomy" id="180332"/>
    <lineage>
        <taxon>Bacteria</taxon>
        <taxon>Bacillati</taxon>
        <taxon>Bacillota</taxon>
        <taxon>Clostridia</taxon>
        <taxon>Lachnospirales</taxon>
        <taxon>Lachnospiraceae</taxon>
        <taxon>Robinsoniella</taxon>
    </lineage>
</organism>
<proteinExistence type="predicted"/>
<dbReference type="SUPFAM" id="SSF53639">
    <property type="entry name" value="AraD/HMP-PK domain-like"/>
    <property type="match status" value="1"/>
</dbReference>